<name>A0A2A9CSG7_9ACTN</name>
<dbReference type="GO" id="GO:0006203">
    <property type="term" value="P:dGTP catabolic process"/>
    <property type="evidence" value="ECO:0007669"/>
    <property type="project" value="TreeGrafter"/>
</dbReference>
<dbReference type="GO" id="GO:0046052">
    <property type="term" value="P:UTP catabolic process"/>
    <property type="evidence" value="ECO:0007669"/>
    <property type="project" value="TreeGrafter"/>
</dbReference>
<evidence type="ECO:0000313" key="2">
    <source>
        <dbReference type="EMBL" id="PFG17387.1"/>
    </source>
</evidence>
<dbReference type="GO" id="GO:0047429">
    <property type="term" value="F:nucleoside triphosphate diphosphatase activity"/>
    <property type="evidence" value="ECO:0007669"/>
    <property type="project" value="TreeGrafter"/>
</dbReference>
<evidence type="ECO:0000313" key="3">
    <source>
        <dbReference type="Proteomes" id="UP000226079"/>
    </source>
</evidence>
<dbReference type="RefSeq" id="WP_098460823.1">
    <property type="nucleotide sequence ID" value="NZ_PDJC01000001.1"/>
</dbReference>
<dbReference type="Pfam" id="PF03819">
    <property type="entry name" value="MazG"/>
    <property type="match status" value="1"/>
</dbReference>
<comment type="caution">
    <text evidence="2">The sequence shown here is derived from an EMBL/GenBank/DDBJ whole genome shotgun (WGS) entry which is preliminary data.</text>
</comment>
<dbReference type="PANTHER" id="PTHR30522">
    <property type="entry name" value="NUCLEOSIDE TRIPHOSPHATE PYROPHOSPHOHYDROLASE"/>
    <property type="match status" value="1"/>
</dbReference>
<sequence>MSDHLAELDRLVAVMHRLRSDCPWDAQQTHESLIHYLVEETMEVVEAIEAGADDQLVEELGDLLLQVIFHAEIAAETGRFTIAEVARGISDKLIARHPYVFSEAEVPADLMGSWEQAKAAEKHRTSALDGIPQRLSALSRAHKVIGRAASHGITLPPPSAAVSELEQAELGAAFVHLAQRAVELGLDPEQVARAAVREVEAQIQAAEQSR</sequence>
<keyword evidence="2" id="KW-0378">Hydrolase</keyword>
<proteinExistence type="predicted"/>
<accession>A0A2A9CSG7</accession>
<dbReference type="Proteomes" id="UP000226079">
    <property type="component" value="Unassembled WGS sequence"/>
</dbReference>
<feature type="domain" description="NTP pyrophosphohydrolase MazG-like" evidence="1">
    <location>
        <begin position="28"/>
        <end position="101"/>
    </location>
</feature>
<reference evidence="2 3" key="1">
    <citation type="submission" date="2017-10" db="EMBL/GenBank/DDBJ databases">
        <title>Sequencing the genomes of 1000 actinobacteria strains.</title>
        <authorList>
            <person name="Klenk H.-P."/>
        </authorList>
    </citation>
    <scope>NUCLEOTIDE SEQUENCE [LARGE SCALE GENOMIC DNA]</scope>
    <source>
        <strain evidence="2 3">DSM 15597</strain>
    </source>
</reference>
<dbReference type="GO" id="GO:0046061">
    <property type="term" value="P:dATP catabolic process"/>
    <property type="evidence" value="ECO:0007669"/>
    <property type="project" value="TreeGrafter"/>
</dbReference>
<dbReference type="CDD" id="cd11528">
    <property type="entry name" value="NTP-PPase_MazG_Nterm"/>
    <property type="match status" value="1"/>
</dbReference>
<protein>
    <submittedName>
        <fullName evidence="2">XTP/dITP diphosphohydrolase</fullName>
    </submittedName>
</protein>
<dbReference type="AlphaFoldDB" id="A0A2A9CSG7"/>
<dbReference type="GO" id="GO:0046076">
    <property type="term" value="P:dTTP catabolic process"/>
    <property type="evidence" value="ECO:0007669"/>
    <property type="project" value="TreeGrafter"/>
</dbReference>
<dbReference type="InterPro" id="IPR004518">
    <property type="entry name" value="MazG-like_dom"/>
</dbReference>
<dbReference type="PANTHER" id="PTHR30522:SF0">
    <property type="entry name" value="NUCLEOSIDE TRIPHOSPHATE PYROPHOSPHOHYDROLASE"/>
    <property type="match status" value="1"/>
</dbReference>
<dbReference type="FunFam" id="1.10.287.1080:FF:000001">
    <property type="entry name" value="Nucleoside triphosphate pyrophosphohydrolase"/>
    <property type="match status" value="1"/>
</dbReference>
<dbReference type="GO" id="GO:0046047">
    <property type="term" value="P:TTP catabolic process"/>
    <property type="evidence" value="ECO:0007669"/>
    <property type="project" value="TreeGrafter"/>
</dbReference>
<keyword evidence="3" id="KW-1185">Reference proteome</keyword>
<dbReference type="EMBL" id="PDJC01000001">
    <property type="protein sequence ID" value="PFG17387.1"/>
    <property type="molecule type" value="Genomic_DNA"/>
</dbReference>
<dbReference type="InterPro" id="IPR048015">
    <property type="entry name" value="NTP-PPase_MazG-like_N"/>
</dbReference>
<dbReference type="SUPFAM" id="SSF101386">
    <property type="entry name" value="all-alpha NTP pyrophosphatases"/>
    <property type="match status" value="1"/>
</dbReference>
<organism evidence="2 3">
    <name type="scientific">Propionicimonas paludicola</name>
    <dbReference type="NCBI Taxonomy" id="185243"/>
    <lineage>
        <taxon>Bacteria</taxon>
        <taxon>Bacillati</taxon>
        <taxon>Actinomycetota</taxon>
        <taxon>Actinomycetes</taxon>
        <taxon>Propionibacteriales</taxon>
        <taxon>Nocardioidaceae</taxon>
        <taxon>Propionicimonas</taxon>
    </lineage>
</organism>
<gene>
    <name evidence="2" type="ORF">ATK74_1955</name>
</gene>
<dbReference type="GO" id="GO:0046081">
    <property type="term" value="P:dUTP catabolic process"/>
    <property type="evidence" value="ECO:0007669"/>
    <property type="project" value="TreeGrafter"/>
</dbReference>
<dbReference type="OrthoDB" id="9808939at2"/>
<evidence type="ECO:0000259" key="1">
    <source>
        <dbReference type="Pfam" id="PF03819"/>
    </source>
</evidence>
<dbReference type="InterPro" id="IPR011551">
    <property type="entry name" value="NTP_PyrPHydrolase_MazG"/>
</dbReference>
<dbReference type="NCBIfam" id="TIGR00444">
    <property type="entry name" value="mazG"/>
    <property type="match status" value="1"/>
</dbReference>
<dbReference type="GO" id="GO:0006950">
    <property type="term" value="P:response to stress"/>
    <property type="evidence" value="ECO:0007669"/>
    <property type="project" value="UniProtKB-ARBA"/>
</dbReference>
<dbReference type="Gene3D" id="1.10.287.1080">
    <property type="entry name" value="MazG-like"/>
    <property type="match status" value="1"/>
</dbReference>